<dbReference type="SUPFAM" id="SSF51182">
    <property type="entry name" value="RmlC-like cupins"/>
    <property type="match status" value="1"/>
</dbReference>
<accession>A0A6S6QVP8</accession>
<proteinExistence type="predicted"/>
<protein>
    <submittedName>
        <fullName evidence="4">AraC family transcriptional regulator</fullName>
    </submittedName>
</protein>
<reference evidence="4 5" key="1">
    <citation type="journal article" date="2016" name="Int. J. Syst. Evol. Microbiol.">
        <title>Descriptions of Anaerotaenia torta gen. nov., sp. nov. and Anaerocolumna cellulosilytica gen. nov., sp. nov. isolated from a methanogenic reactor of cattle waste.</title>
        <authorList>
            <person name="Uek A."/>
            <person name="Ohtaki Y."/>
            <person name="Kaku N."/>
            <person name="Ueki K."/>
        </authorList>
    </citation>
    <scope>NUCLEOTIDE SEQUENCE [LARGE SCALE GENOMIC DNA]</scope>
    <source>
        <strain evidence="4 5">SN021</strain>
    </source>
</reference>
<keyword evidence="5" id="KW-1185">Reference proteome</keyword>
<dbReference type="AlphaFoldDB" id="A0A6S6QVP8"/>
<dbReference type="Pfam" id="PF02311">
    <property type="entry name" value="AraC_binding"/>
    <property type="match status" value="1"/>
</dbReference>
<dbReference type="KEGG" id="acel:acsn021_22330"/>
<evidence type="ECO:0000256" key="3">
    <source>
        <dbReference type="ARBA" id="ARBA00023163"/>
    </source>
</evidence>
<dbReference type="SUPFAM" id="SSF46689">
    <property type="entry name" value="Homeodomain-like"/>
    <property type="match status" value="2"/>
</dbReference>
<dbReference type="Gene3D" id="1.10.10.60">
    <property type="entry name" value="Homeodomain-like"/>
    <property type="match status" value="2"/>
</dbReference>
<dbReference type="PANTHER" id="PTHR43280">
    <property type="entry name" value="ARAC-FAMILY TRANSCRIPTIONAL REGULATOR"/>
    <property type="match status" value="1"/>
</dbReference>
<evidence type="ECO:0000256" key="2">
    <source>
        <dbReference type="ARBA" id="ARBA00023125"/>
    </source>
</evidence>
<dbReference type="PROSITE" id="PS00041">
    <property type="entry name" value="HTH_ARAC_FAMILY_1"/>
    <property type="match status" value="1"/>
</dbReference>
<evidence type="ECO:0000256" key="1">
    <source>
        <dbReference type="ARBA" id="ARBA00023015"/>
    </source>
</evidence>
<dbReference type="InterPro" id="IPR009057">
    <property type="entry name" value="Homeodomain-like_sf"/>
</dbReference>
<dbReference type="Gene3D" id="2.60.120.10">
    <property type="entry name" value="Jelly Rolls"/>
    <property type="match status" value="1"/>
</dbReference>
<dbReference type="GO" id="GO:0003700">
    <property type="term" value="F:DNA-binding transcription factor activity"/>
    <property type="evidence" value="ECO:0007669"/>
    <property type="project" value="InterPro"/>
</dbReference>
<keyword evidence="3" id="KW-0804">Transcription</keyword>
<dbReference type="InterPro" id="IPR018060">
    <property type="entry name" value="HTH_AraC"/>
</dbReference>
<organism evidence="4 5">
    <name type="scientific">Anaerocolumna cellulosilytica</name>
    <dbReference type="NCBI Taxonomy" id="433286"/>
    <lineage>
        <taxon>Bacteria</taxon>
        <taxon>Bacillati</taxon>
        <taxon>Bacillota</taxon>
        <taxon>Clostridia</taxon>
        <taxon>Lachnospirales</taxon>
        <taxon>Lachnospiraceae</taxon>
        <taxon>Anaerocolumna</taxon>
    </lineage>
</organism>
<dbReference type="EMBL" id="AP023367">
    <property type="protein sequence ID" value="BCJ94664.1"/>
    <property type="molecule type" value="Genomic_DNA"/>
</dbReference>
<dbReference type="GO" id="GO:0043565">
    <property type="term" value="F:sequence-specific DNA binding"/>
    <property type="evidence" value="ECO:0007669"/>
    <property type="project" value="InterPro"/>
</dbReference>
<gene>
    <name evidence="4" type="ORF">acsn021_22330</name>
</gene>
<dbReference type="InterPro" id="IPR018062">
    <property type="entry name" value="HTH_AraC-typ_CS"/>
</dbReference>
<keyword evidence="2" id="KW-0238">DNA-binding</keyword>
<keyword evidence="1" id="KW-0805">Transcription regulation</keyword>
<dbReference type="InterPro" id="IPR014710">
    <property type="entry name" value="RmlC-like_jellyroll"/>
</dbReference>
<sequence length="241" mass="28291">MHNQIEIVYVLTGNCVITIEDISYKAVSGDLALIFPYQLHNFSQSRDCELIVQVFEPEYATAFIPYLDKYIPETPLIKNIPADCIDAIKKSEYYHMSNANSRIIRSYVTLYMSFIQEKIRFIPASVFDYHSVLHSLLIYIDCHITDELSLNILAQKLHVTKYYISRLFNQKLHTTFTQYINHLRIEYAINLLKNTDMTISNIAYKSGFEHERSFFRVFKKNMKITPLQYRKTSNEVKEAGK</sequence>
<evidence type="ECO:0000313" key="4">
    <source>
        <dbReference type="EMBL" id="BCJ94664.1"/>
    </source>
</evidence>
<dbReference type="RefSeq" id="WP_184089496.1">
    <property type="nucleotide sequence ID" value="NZ_AP023367.1"/>
</dbReference>
<dbReference type="Pfam" id="PF12833">
    <property type="entry name" value="HTH_18"/>
    <property type="match status" value="1"/>
</dbReference>
<name>A0A6S6QVP8_9FIRM</name>
<dbReference type="PANTHER" id="PTHR43280:SF2">
    <property type="entry name" value="HTH-TYPE TRANSCRIPTIONAL REGULATOR EXSA"/>
    <property type="match status" value="1"/>
</dbReference>
<evidence type="ECO:0000313" key="5">
    <source>
        <dbReference type="Proteomes" id="UP000515561"/>
    </source>
</evidence>
<dbReference type="PROSITE" id="PS01124">
    <property type="entry name" value="HTH_ARAC_FAMILY_2"/>
    <property type="match status" value="1"/>
</dbReference>
<dbReference type="SMART" id="SM00342">
    <property type="entry name" value="HTH_ARAC"/>
    <property type="match status" value="1"/>
</dbReference>
<dbReference type="CDD" id="cd02208">
    <property type="entry name" value="cupin_RmlC-like"/>
    <property type="match status" value="1"/>
</dbReference>
<dbReference type="InterPro" id="IPR011051">
    <property type="entry name" value="RmlC_Cupin_sf"/>
</dbReference>
<dbReference type="InterPro" id="IPR003313">
    <property type="entry name" value="AraC-bd"/>
</dbReference>
<dbReference type="Proteomes" id="UP000515561">
    <property type="component" value="Chromosome"/>
</dbReference>